<organism evidence="2 3">
    <name type="scientific">Dictyobacter alpinus</name>
    <dbReference type="NCBI Taxonomy" id="2014873"/>
    <lineage>
        <taxon>Bacteria</taxon>
        <taxon>Bacillati</taxon>
        <taxon>Chloroflexota</taxon>
        <taxon>Ktedonobacteria</taxon>
        <taxon>Ktedonobacterales</taxon>
        <taxon>Dictyobacteraceae</taxon>
        <taxon>Dictyobacter</taxon>
    </lineage>
</organism>
<protein>
    <recommendedName>
        <fullName evidence="1">SMP-30/Gluconolactonase/LRE-like region domain-containing protein</fullName>
    </recommendedName>
</protein>
<dbReference type="PANTHER" id="PTHR42060:SF1">
    <property type="entry name" value="NHL REPEAT-CONTAINING PROTEIN"/>
    <property type="match status" value="1"/>
</dbReference>
<sequence length="236" mass="25647">MTRVNGIVITDQQEVKVVVLSQDEHLAGVWQIYANNSFNRMASLPPTASPNGMAHDGRGNLYIADDLLGCIWRVVPGASKAEVWSTNALLARNTTPGTTPYGADGIKVFHEIVYVSNPSQSIIVRIPIQPQGRPGIPKIQFQGSAFANSDDFAFDIRGNLYIANILDQTIIRVDPTGHVFQLLDQSNGFNNPTAVAFGGAGKDRFNLYITNGAFNPQYPEGSLQRKTLGMPGYSIP</sequence>
<dbReference type="Proteomes" id="UP000287171">
    <property type="component" value="Unassembled WGS sequence"/>
</dbReference>
<dbReference type="InterPro" id="IPR013658">
    <property type="entry name" value="SGL"/>
</dbReference>
<dbReference type="PANTHER" id="PTHR42060">
    <property type="entry name" value="NHL REPEAT-CONTAINING PROTEIN-RELATED"/>
    <property type="match status" value="1"/>
</dbReference>
<comment type="caution">
    <text evidence="2">The sequence shown here is derived from an EMBL/GenBank/DDBJ whole genome shotgun (WGS) entry which is preliminary data.</text>
</comment>
<dbReference type="SUPFAM" id="SSF63829">
    <property type="entry name" value="Calcium-dependent phosphotriesterase"/>
    <property type="match status" value="1"/>
</dbReference>
<feature type="domain" description="SMP-30/Gluconolactonase/LRE-like region" evidence="1">
    <location>
        <begin position="111"/>
        <end position="210"/>
    </location>
</feature>
<accession>A0A402BEB0</accession>
<evidence type="ECO:0000313" key="3">
    <source>
        <dbReference type="Proteomes" id="UP000287171"/>
    </source>
</evidence>
<dbReference type="EMBL" id="BIFT01000002">
    <property type="protein sequence ID" value="GCE29646.1"/>
    <property type="molecule type" value="Genomic_DNA"/>
</dbReference>
<keyword evidence="3" id="KW-1185">Reference proteome</keyword>
<dbReference type="InterPro" id="IPR011042">
    <property type="entry name" value="6-blade_b-propeller_TolB-like"/>
</dbReference>
<gene>
    <name evidence="2" type="ORF">KDA_51300</name>
</gene>
<proteinExistence type="predicted"/>
<dbReference type="Pfam" id="PF08450">
    <property type="entry name" value="SGL"/>
    <property type="match status" value="1"/>
</dbReference>
<reference evidence="3" key="1">
    <citation type="submission" date="2018-12" db="EMBL/GenBank/DDBJ databases">
        <title>Tengunoibacter tsumagoiensis gen. nov., sp. nov., Dictyobacter kobayashii sp. nov., D. alpinus sp. nov., and D. joshuensis sp. nov. and description of Dictyobacteraceae fam. nov. within the order Ktedonobacterales isolated from Tengu-no-mugimeshi.</title>
        <authorList>
            <person name="Wang C.M."/>
            <person name="Zheng Y."/>
            <person name="Sakai Y."/>
            <person name="Toyoda A."/>
            <person name="Minakuchi Y."/>
            <person name="Abe K."/>
            <person name="Yokota A."/>
            <person name="Yabe S."/>
        </authorList>
    </citation>
    <scope>NUCLEOTIDE SEQUENCE [LARGE SCALE GENOMIC DNA]</scope>
    <source>
        <strain evidence="3">Uno16</strain>
    </source>
</reference>
<evidence type="ECO:0000259" key="1">
    <source>
        <dbReference type="Pfam" id="PF08450"/>
    </source>
</evidence>
<dbReference type="Gene3D" id="2.120.10.30">
    <property type="entry name" value="TolB, C-terminal domain"/>
    <property type="match status" value="1"/>
</dbReference>
<dbReference type="InterPro" id="IPR052998">
    <property type="entry name" value="Hetero-Diels-Alderase-like"/>
</dbReference>
<name>A0A402BEB0_9CHLR</name>
<dbReference type="AlphaFoldDB" id="A0A402BEB0"/>
<evidence type="ECO:0000313" key="2">
    <source>
        <dbReference type="EMBL" id="GCE29646.1"/>
    </source>
</evidence>